<evidence type="ECO:0000313" key="2">
    <source>
        <dbReference type="Proteomes" id="UP001141552"/>
    </source>
</evidence>
<dbReference type="Proteomes" id="UP001141552">
    <property type="component" value="Unassembled WGS sequence"/>
</dbReference>
<proteinExistence type="predicted"/>
<sequence length="102" mass="11360">RIRGQPSRFQRIRLAAVWFDLGRRGSDLSSPTLLVVLGSSTTCSFRRLAAWLRVAVESDSCLLLFASADDVTGKPHEELELTLMKLNADQTSRAEVLIMVNK</sequence>
<comment type="caution">
    <text evidence="1">The sequence shown here is derived from an EMBL/GenBank/DDBJ whole genome shotgun (WGS) entry which is preliminary data.</text>
</comment>
<organism evidence="1 2">
    <name type="scientific">Turnera subulata</name>
    <dbReference type="NCBI Taxonomy" id="218843"/>
    <lineage>
        <taxon>Eukaryota</taxon>
        <taxon>Viridiplantae</taxon>
        <taxon>Streptophyta</taxon>
        <taxon>Embryophyta</taxon>
        <taxon>Tracheophyta</taxon>
        <taxon>Spermatophyta</taxon>
        <taxon>Magnoliopsida</taxon>
        <taxon>eudicotyledons</taxon>
        <taxon>Gunneridae</taxon>
        <taxon>Pentapetalae</taxon>
        <taxon>rosids</taxon>
        <taxon>fabids</taxon>
        <taxon>Malpighiales</taxon>
        <taxon>Passifloraceae</taxon>
        <taxon>Turnera</taxon>
    </lineage>
</organism>
<dbReference type="AlphaFoldDB" id="A0A9Q0F3M3"/>
<feature type="non-terminal residue" evidence="1">
    <location>
        <position position="1"/>
    </location>
</feature>
<keyword evidence="2" id="KW-1185">Reference proteome</keyword>
<accession>A0A9Q0F3M3</accession>
<reference evidence="1" key="2">
    <citation type="journal article" date="2023" name="Plants (Basel)">
        <title>Annotation of the Turnera subulata (Passifloraceae) Draft Genome Reveals the S-Locus Evolved after the Divergence of Turneroideae from Passifloroideae in a Stepwise Manner.</title>
        <authorList>
            <person name="Henning P.M."/>
            <person name="Roalson E.H."/>
            <person name="Mir W."/>
            <person name="McCubbin A.G."/>
            <person name="Shore J.S."/>
        </authorList>
    </citation>
    <scope>NUCLEOTIDE SEQUENCE</scope>
    <source>
        <strain evidence="1">F60SS</strain>
    </source>
</reference>
<gene>
    <name evidence="1" type="ORF">Tsubulata_029361</name>
</gene>
<dbReference type="EMBL" id="JAKUCV010007212">
    <property type="protein sequence ID" value="KAJ4824303.1"/>
    <property type="molecule type" value="Genomic_DNA"/>
</dbReference>
<feature type="non-terminal residue" evidence="1">
    <location>
        <position position="102"/>
    </location>
</feature>
<protein>
    <submittedName>
        <fullName evidence="1">Uncharacterized protein</fullName>
    </submittedName>
</protein>
<name>A0A9Q0F3M3_9ROSI</name>
<reference evidence="1" key="1">
    <citation type="submission" date="2022-02" db="EMBL/GenBank/DDBJ databases">
        <authorList>
            <person name="Henning P.M."/>
            <person name="McCubbin A.G."/>
            <person name="Shore J.S."/>
        </authorList>
    </citation>
    <scope>NUCLEOTIDE SEQUENCE</scope>
    <source>
        <strain evidence="1">F60SS</strain>
        <tissue evidence="1">Leaves</tissue>
    </source>
</reference>
<evidence type="ECO:0000313" key="1">
    <source>
        <dbReference type="EMBL" id="KAJ4824303.1"/>
    </source>
</evidence>